<proteinExistence type="predicted"/>
<feature type="compositionally biased region" description="Basic residues" evidence="1">
    <location>
        <begin position="47"/>
        <end position="70"/>
    </location>
</feature>
<evidence type="ECO:0000256" key="1">
    <source>
        <dbReference type="SAM" id="MobiDB-lite"/>
    </source>
</evidence>
<feature type="region of interest" description="Disordered" evidence="1">
    <location>
        <begin position="1"/>
        <end position="115"/>
    </location>
</feature>
<accession>A0A6J4HQC0</accession>
<sequence length="115" mass="12591">GRRLPLLRDPRGERAGRRGPRGAAHLGLPRHQPGRPGPRAGDPPPPRHQRRIDRRRRRRGGGRDVRHRTPGGRAGGCGGQRIPAGVQRGRGRPQLGAPPPPARARRPPPRLATRL</sequence>
<gene>
    <name evidence="2" type="ORF">AVDCRST_MAG76-1179</name>
</gene>
<organism evidence="2">
    <name type="scientific">uncultured Acidimicrobiales bacterium</name>
    <dbReference type="NCBI Taxonomy" id="310071"/>
    <lineage>
        <taxon>Bacteria</taxon>
        <taxon>Bacillati</taxon>
        <taxon>Actinomycetota</taxon>
        <taxon>Acidimicrobiia</taxon>
        <taxon>Acidimicrobiales</taxon>
        <taxon>environmental samples</taxon>
    </lineage>
</organism>
<evidence type="ECO:0000313" key="2">
    <source>
        <dbReference type="EMBL" id="CAA9229934.1"/>
    </source>
</evidence>
<name>A0A6J4HQC0_9ACTN</name>
<reference evidence="2" key="1">
    <citation type="submission" date="2020-02" db="EMBL/GenBank/DDBJ databases">
        <authorList>
            <person name="Meier V. D."/>
        </authorList>
    </citation>
    <scope>NUCLEOTIDE SEQUENCE</scope>
    <source>
        <strain evidence="2">AVDCRST_MAG76</strain>
    </source>
</reference>
<dbReference type="AlphaFoldDB" id="A0A6J4HQC0"/>
<dbReference type="GO" id="GO:0004081">
    <property type="term" value="F:bis(5'-nucleosyl)-tetraphosphatase (asymmetrical) activity"/>
    <property type="evidence" value="ECO:0007669"/>
    <property type="project" value="UniProtKB-EC"/>
</dbReference>
<feature type="non-terminal residue" evidence="2">
    <location>
        <position position="1"/>
    </location>
</feature>
<dbReference type="EMBL" id="CADCSZ010000070">
    <property type="protein sequence ID" value="CAA9229934.1"/>
    <property type="molecule type" value="Genomic_DNA"/>
</dbReference>
<feature type="non-terminal residue" evidence="2">
    <location>
        <position position="115"/>
    </location>
</feature>
<protein>
    <submittedName>
        <fullName evidence="2">Bis(5'-nucleosyl)-tetraphosphatase (Asymmetrical)</fullName>
        <ecNumber evidence="2">3.6.1.17</ecNumber>
    </submittedName>
</protein>
<keyword evidence="2" id="KW-0378">Hydrolase</keyword>
<feature type="compositionally biased region" description="Basic and acidic residues" evidence="1">
    <location>
        <begin position="1"/>
        <end position="16"/>
    </location>
</feature>
<dbReference type="EC" id="3.6.1.17" evidence="2"/>